<evidence type="ECO:0008006" key="2">
    <source>
        <dbReference type="Google" id="ProtNLM"/>
    </source>
</evidence>
<sequence length="121" mass="12969">MDFEDILEELVSSAPDALAATLMGMDGIPLACLNAAGVAGDIETLGVEYGKILGEIVKASEVLQLGNLVEVTLNLEDVVVLMRLVTPEYFVALLLKDTAMTGKARFVMKSSIIKARKQITE</sequence>
<accession>A0A3B0QS72</accession>
<dbReference type="AlphaFoldDB" id="A0A3B0QS72"/>
<name>A0A3B0QS72_9ZZZZ</name>
<dbReference type="SUPFAM" id="SSF103196">
    <property type="entry name" value="Roadblock/LC7 domain"/>
    <property type="match status" value="1"/>
</dbReference>
<gene>
    <name evidence="1" type="ORF">MNBD_DELTA01-1664</name>
</gene>
<dbReference type="Gene3D" id="3.30.450.30">
    <property type="entry name" value="Dynein light chain 2a, cytoplasmic"/>
    <property type="match status" value="1"/>
</dbReference>
<evidence type="ECO:0000313" key="1">
    <source>
        <dbReference type="EMBL" id="VAV82627.1"/>
    </source>
</evidence>
<organism evidence="1">
    <name type="scientific">hydrothermal vent metagenome</name>
    <dbReference type="NCBI Taxonomy" id="652676"/>
    <lineage>
        <taxon>unclassified sequences</taxon>
        <taxon>metagenomes</taxon>
        <taxon>ecological metagenomes</taxon>
    </lineage>
</organism>
<protein>
    <recommendedName>
        <fullName evidence="2">Roadblock/LAMTOR2 domain-containing protein</fullName>
    </recommendedName>
</protein>
<dbReference type="EMBL" id="UOEA01000023">
    <property type="protein sequence ID" value="VAV82627.1"/>
    <property type="molecule type" value="Genomic_DNA"/>
</dbReference>
<reference evidence="1" key="1">
    <citation type="submission" date="2018-06" db="EMBL/GenBank/DDBJ databases">
        <authorList>
            <person name="Zhirakovskaya E."/>
        </authorList>
    </citation>
    <scope>NUCLEOTIDE SEQUENCE</scope>
</reference>
<proteinExistence type="predicted"/>